<dbReference type="Gene3D" id="3.40.250.10">
    <property type="entry name" value="Rhodanese-like domain"/>
    <property type="match status" value="2"/>
</dbReference>
<evidence type="ECO:0000259" key="3">
    <source>
        <dbReference type="PROSITE" id="PS50206"/>
    </source>
</evidence>
<sequence length="300" mass="33032">MSALSDPFGSLFISPSELHDAVSNGQEKQRIIPVAAGRSATLASYETKHIPNSIFFNMDSISDTSSKYPVMMPTTSHFSDCMADLGIQSEDIIVVYDTCEIGLYSSPRVAWTFLHFGFKNVHVLNNFPQYIQQGFPISSGQLRGLSSSLSHSTRTSVHGSLCPGEIISFEELRDEILAQPNERPYQILDARPFNQFSGLDKAAYASLRPGHMPDAVSIPLASFLTEEKCLRQVDELRALFTKAGVNESMPAVLTCNSGVTASALGLALRVCGYNMEMRLYDGSWMEWADRVNENGLIVTN</sequence>
<dbReference type="GO" id="GO:0005739">
    <property type="term" value="C:mitochondrion"/>
    <property type="evidence" value="ECO:0007669"/>
    <property type="project" value="TreeGrafter"/>
</dbReference>
<keyword evidence="2" id="KW-0677">Repeat</keyword>
<accession>A0AAD6GLG6</accession>
<dbReference type="PANTHER" id="PTHR11364">
    <property type="entry name" value="THIOSULFATE SULFERTANSFERASE"/>
    <property type="match status" value="1"/>
</dbReference>
<dbReference type="InterPro" id="IPR045078">
    <property type="entry name" value="TST/MPST-like"/>
</dbReference>
<protein>
    <submittedName>
        <fullName evidence="4">Rhodanese-like domain-containing protein</fullName>
    </submittedName>
</protein>
<dbReference type="PROSITE" id="PS50206">
    <property type="entry name" value="RHODANESE_3"/>
    <property type="match status" value="2"/>
</dbReference>
<organism evidence="4 5">
    <name type="scientific">Penicillium frequentans</name>
    <dbReference type="NCBI Taxonomy" id="3151616"/>
    <lineage>
        <taxon>Eukaryota</taxon>
        <taxon>Fungi</taxon>
        <taxon>Dikarya</taxon>
        <taxon>Ascomycota</taxon>
        <taxon>Pezizomycotina</taxon>
        <taxon>Eurotiomycetes</taxon>
        <taxon>Eurotiomycetidae</taxon>
        <taxon>Eurotiales</taxon>
        <taxon>Aspergillaceae</taxon>
        <taxon>Penicillium</taxon>
    </lineage>
</organism>
<keyword evidence="1" id="KW-0808">Transferase</keyword>
<evidence type="ECO:0000256" key="1">
    <source>
        <dbReference type="ARBA" id="ARBA00022679"/>
    </source>
</evidence>
<comment type="caution">
    <text evidence="4">The sequence shown here is derived from an EMBL/GenBank/DDBJ whole genome shotgun (WGS) entry which is preliminary data.</text>
</comment>
<evidence type="ECO:0000313" key="4">
    <source>
        <dbReference type="EMBL" id="KAJ5557045.1"/>
    </source>
</evidence>
<dbReference type="Proteomes" id="UP001220324">
    <property type="component" value="Unassembled WGS sequence"/>
</dbReference>
<dbReference type="InterPro" id="IPR036873">
    <property type="entry name" value="Rhodanese-like_dom_sf"/>
</dbReference>
<dbReference type="InterPro" id="IPR001763">
    <property type="entry name" value="Rhodanese-like_dom"/>
</dbReference>
<feature type="domain" description="Rhodanese" evidence="3">
    <location>
        <begin position="181"/>
        <end position="296"/>
    </location>
</feature>
<dbReference type="Pfam" id="PF00581">
    <property type="entry name" value="Rhodanese"/>
    <property type="match status" value="1"/>
</dbReference>
<dbReference type="SUPFAM" id="SSF52821">
    <property type="entry name" value="Rhodanese/Cell cycle control phosphatase"/>
    <property type="match status" value="2"/>
</dbReference>
<dbReference type="SMART" id="SM00450">
    <property type="entry name" value="RHOD"/>
    <property type="match status" value="2"/>
</dbReference>
<name>A0AAD6GLG6_9EURO</name>
<dbReference type="AlphaFoldDB" id="A0AAD6GLG6"/>
<dbReference type="CDD" id="cd01449">
    <property type="entry name" value="TST_Repeat_2"/>
    <property type="match status" value="1"/>
</dbReference>
<dbReference type="GO" id="GO:0004792">
    <property type="term" value="F:thiosulfate-cyanide sulfurtransferase activity"/>
    <property type="evidence" value="ECO:0007669"/>
    <property type="project" value="TreeGrafter"/>
</dbReference>
<gene>
    <name evidence="4" type="ORF">N7494_000960</name>
</gene>
<feature type="domain" description="Rhodanese" evidence="3">
    <location>
        <begin position="45"/>
        <end position="139"/>
    </location>
</feature>
<evidence type="ECO:0000256" key="2">
    <source>
        <dbReference type="ARBA" id="ARBA00022737"/>
    </source>
</evidence>
<proteinExistence type="predicted"/>
<dbReference type="EMBL" id="JAQIZZ010000001">
    <property type="protein sequence ID" value="KAJ5557045.1"/>
    <property type="molecule type" value="Genomic_DNA"/>
</dbReference>
<reference evidence="4 5" key="1">
    <citation type="journal article" date="2023" name="IMA Fungus">
        <title>Comparative genomic study of the Penicillium genus elucidates a diverse pangenome and 15 lateral gene transfer events.</title>
        <authorList>
            <person name="Petersen C."/>
            <person name="Sorensen T."/>
            <person name="Nielsen M.R."/>
            <person name="Sondergaard T.E."/>
            <person name="Sorensen J.L."/>
            <person name="Fitzpatrick D.A."/>
            <person name="Frisvad J.C."/>
            <person name="Nielsen K.L."/>
        </authorList>
    </citation>
    <scope>NUCLEOTIDE SEQUENCE [LARGE SCALE GENOMIC DNA]</scope>
    <source>
        <strain evidence="4 5">IBT 35679</strain>
    </source>
</reference>
<keyword evidence="5" id="KW-1185">Reference proteome</keyword>
<dbReference type="CDD" id="cd01448">
    <property type="entry name" value="TST_Repeat_1"/>
    <property type="match status" value="1"/>
</dbReference>
<evidence type="ECO:0000313" key="5">
    <source>
        <dbReference type="Proteomes" id="UP001220324"/>
    </source>
</evidence>
<dbReference type="PANTHER" id="PTHR11364:SF27">
    <property type="entry name" value="SULFURTRANSFERASE"/>
    <property type="match status" value="1"/>
</dbReference>